<keyword evidence="2" id="KW-1185">Reference proteome</keyword>
<evidence type="ECO:0000313" key="2">
    <source>
        <dbReference type="Proteomes" id="UP001221757"/>
    </source>
</evidence>
<sequence length="587" mass="62621">MQPTHTPELPAFDSPVLETVLTNLGAGIAENPSDAEAVSRAVDAVRAARVTDGYFGGWAALAKLGPHIALPPALVDDVHTCIRIYPAIQSSSARACTAPTGLRMHISRGRFQDALDYVAPKNLGGKAWRTSAEYLTAQAAWSHTGFEPLSPCVSYGWLGTQRKAFARRDVDACDALVLLGSVDFDMDREAGFAPGFLGALETAKRHTGEVGTPMQGAALTGLLSYDLQQYVRRIQEGWVKDARGAANGGPRAISAEDWIATLVVDSTSLCGHGYQGAGRYKENKVGAFVGLVVSNTHDLLYDLATSNLMSSVMYAAAAGVTKDNLHCIFVTSFMDEIARQLCTTASNPDQSSFGDNAMLVAAVWAGFSERYRTWERFVKYSRQIARSTSPEARNIADRAVEQLVLADCDFEDVATAWSKATTKTNSYNLVPRSTVAYVPGAAPEIAEGMLLDVCMTCMASFQNALDGFANDEIRGVEGLSAAIVGCQGVARASAIRRAALSATGSGCCDVCACRIGCWADIASHRVLTALMASERTTPAAEWLLQSYAVWTVMSSPVSVATILSGFDLCCEMSQDEGAMGSRDVLDC</sequence>
<accession>A0AAD7G4S2</accession>
<name>A0AAD7G4S2_MYCRO</name>
<evidence type="ECO:0000313" key="1">
    <source>
        <dbReference type="EMBL" id="KAJ7666343.1"/>
    </source>
</evidence>
<proteinExistence type="predicted"/>
<protein>
    <submittedName>
        <fullName evidence="1">Uncharacterized protein</fullName>
    </submittedName>
</protein>
<reference evidence="1" key="1">
    <citation type="submission" date="2023-03" db="EMBL/GenBank/DDBJ databases">
        <title>Massive genome expansion in bonnet fungi (Mycena s.s.) driven by repeated elements and novel gene families across ecological guilds.</title>
        <authorList>
            <consortium name="Lawrence Berkeley National Laboratory"/>
            <person name="Harder C.B."/>
            <person name="Miyauchi S."/>
            <person name="Viragh M."/>
            <person name="Kuo A."/>
            <person name="Thoen E."/>
            <person name="Andreopoulos B."/>
            <person name="Lu D."/>
            <person name="Skrede I."/>
            <person name="Drula E."/>
            <person name="Henrissat B."/>
            <person name="Morin E."/>
            <person name="Kohler A."/>
            <person name="Barry K."/>
            <person name="LaButti K."/>
            <person name="Morin E."/>
            <person name="Salamov A."/>
            <person name="Lipzen A."/>
            <person name="Mereny Z."/>
            <person name="Hegedus B."/>
            <person name="Baldrian P."/>
            <person name="Stursova M."/>
            <person name="Weitz H."/>
            <person name="Taylor A."/>
            <person name="Grigoriev I.V."/>
            <person name="Nagy L.G."/>
            <person name="Martin F."/>
            <person name="Kauserud H."/>
        </authorList>
    </citation>
    <scope>NUCLEOTIDE SEQUENCE</scope>
    <source>
        <strain evidence="1">CBHHK067</strain>
    </source>
</reference>
<organism evidence="1 2">
    <name type="scientific">Mycena rosella</name>
    <name type="common">Pink bonnet</name>
    <name type="synonym">Agaricus rosellus</name>
    <dbReference type="NCBI Taxonomy" id="1033263"/>
    <lineage>
        <taxon>Eukaryota</taxon>
        <taxon>Fungi</taxon>
        <taxon>Dikarya</taxon>
        <taxon>Basidiomycota</taxon>
        <taxon>Agaricomycotina</taxon>
        <taxon>Agaricomycetes</taxon>
        <taxon>Agaricomycetidae</taxon>
        <taxon>Agaricales</taxon>
        <taxon>Marasmiineae</taxon>
        <taxon>Mycenaceae</taxon>
        <taxon>Mycena</taxon>
    </lineage>
</organism>
<comment type="caution">
    <text evidence="1">The sequence shown here is derived from an EMBL/GenBank/DDBJ whole genome shotgun (WGS) entry which is preliminary data.</text>
</comment>
<dbReference type="EMBL" id="JARKIE010000210">
    <property type="protein sequence ID" value="KAJ7666343.1"/>
    <property type="molecule type" value="Genomic_DNA"/>
</dbReference>
<dbReference type="AlphaFoldDB" id="A0AAD7G4S2"/>
<gene>
    <name evidence="1" type="ORF">B0H17DRAFT_1210663</name>
</gene>
<dbReference type="Proteomes" id="UP001221757">
    <property type="component" value="Unassembled WGS sequence"/>
</dbReference>